<dbReference type="GO" id="GO:0050793">
    <property type="term" value="P:regulation of developmental process"/>
    <property type="evidence" value="ECO:0007669"/>
    <property type="project" value="UniProtKB-ARBA"/>
</dbReference>
<keyword evidence="10" id="KW-0732">Signal</keyword>
<dbReference type="OMA" id="NTIEVEC"/>
<dbReference type="PROSITE" id="PS00109">
    <property type="entry name" value="PROTEIN_KINASE_TYR"/>
    <property type="match status" value="1"/>
</dbReference>
<evidence type="ECO:0000259" key="11">
    <source>
        <dbReference type="PROSITE" id="PS50011"/>
    </source>
</evidence>
<dbReference type="PANTHER" id="PTHR24416:SF600">
    <property type="entry name" value="PDGF- AND VEGF-RECEPTOR RELATED, ISOFORM J"/>
    <property type="match status" value="1"/>
</dbReference>
<gene>
    <name evidence="12" type="ORF">Ocin01_11110</name>
</gene>
<dbReference type="PANTHER" id="PTHR24416">
    <property type="entry name" value="TYROSINE-PROTEIN KINASE RECEPTOR"/>
    <property type="match status" value="1"/>
</dbReference>
<keyword evidence="6 9" id="KW-0472">Membrane</keyword>
<evidence type="ECO:0000256" key="5">
    <source>
        <dbReference type="ARBA" id="ARBA00022840"/>
    </source>
</evidence>
<proteinExistence type="predicted"/>
<keyword evidence="3" id="KW-0547">Nucleotide-binding</keyword>
<evidence type="ECO:0000313" key="13">
    <source>
        <dbReference type="Proteomes" id="UP000094527"/>
    </source>
</evidence>
<keyword evidence="9" id="KW-1133">Transmembrane helix</keyword>
<evidence type="ECO:0000256" key="4">
    <source>
        <dbReference type="ARBA" id="ARBA00022777"/>
    </source>
</evidence>
<dbReference type="GO" id="GO:0048468">
    <property type="term" value="P:cell development"/>
    <property type="evidence" value="ECO:0007669"/>
    <property type="project" value="UniProtKB-ARBA"/>
</dbReference>
<comment type="subcellular location">
    <subcellularLocation>
        <location evidence="1">Endomembrane system</location>
    </subcellularLocation>
</comment>
<evidence type="ECO:0000256" key="6">
    <source>
        <dbReference type="ARBA" id="ARBA00023136"/>
    </source>
</evidence>
<keyword evidence="9" id="KW-0812">Transmembrane</keyword>
<dbReference type="GO" id="GO:0004714">
    <property type="term" value="F:transmembrane receptor protein tyrosine kinase activity"/>
    <property type="evidence" value="ECO:0007669"/>
    <property type="project" value="UniProtKB-EC"/>
</dbReference>
<feature type="chain" id="PRO_5008904422" evidence="10">
    <location>
        <begin position="25"/>
        <end position="947"/>
    </location>
</feature>
<keyword evidence="7" id="KW-0829">Tyrosine-protein kinase</keyword>
<dbReference type="EMBL" id="LJIJ01000652">
    <property type="protein sequence ID" value="ODM95569.1"/>
    <property type="molecule type" value="Genomic_DNA"/>
</dbReference>
<dbReference type="GO" id="GO:0030182">
    <property type="term" value="P:neuron differentiation"/>
    <property type="evidence" value="ECO:0007669"/>
    <property type="project" value="UniProtKB-ARBA"/>
</dbReference>
<comment type="catalytic activity">
    <reaction evidence="8">
        <text>L-tyrosyl-[protein] + ATP = O-phospho-L-tyrosyl-[protein] + ADP + H(+)</text>
        <dbReference type="Rhea" id="RHEA:10596"/>
        <dbReference type="Rhea" id="RHEA-COMP:10136"/>
        <dbReference type="Rhea" id="RHEA-COMP:20101"/>
        <dbReference type="ChEBI" id="CHEBI:15378"/>
        <dbReference type="ChEBI" id="CHEBI:30616"/>
        <dbReference type="ChEBI" id="CHEBI:46858"/>
        <dbReference type="ChEBI" id="CHEBI:61978"/>
        <dbReference type="ChEBI" id="CHEBI:456216"/>
        <dbReference type="EC" id="2.7.10.1"/>
    </reaction>
</comment>
<organism evidence="12 13">
    <name type="scientific">Orchesella cincta</name>
    <name type="common">Springtail</name>
    <name type="synonym">Podura cincta</name>
    <dbReference type="NCBI Taxonomy" id="48709"/>
    <lineage>
        <taxon>Eukaryota</taxon>
        <taxon>Metazoa</taxon>
        <taxon>Ecdysozoa</taxon>
        <taxon>Arthropoda</taxon>
        <taxon>Hexapoda</taxon>
        <taxon>Collembola</taxon>
        <taxon>Entomobryomorpha</taxon>
        <taxon>Entomobryoidea</taxon>
        <taxon>Orchesellidae</taxon>
        <taxon>Orchesellinae</taxon>
        <taxon>Orchesella</taxon>
    </lineage>
</organism>
<dbReference type="OrthoDB" id="4062651at2759"/>
<dbReference type="GO" id="GO:0007169">
    <property type="term" value="P:cell surface receptor protein tyrosine kinase signaling pathway"/>
    <property type="evidence" value="ECO:0007669"/>
    <property type="project" value="TreeGrafter"/>
</dbReference>
<dbReference type="InterPro" id="IPR011009">
    <property type="entry name" value="Kinase-like_dom_sf"/>
</dbReference>
<dbReference type="GO" id="GO:0051130">
    <property type="term" value="P:positive regulation of cellular component organization"/>
    <property type="evidence" value="ECO:0007669"/>
    <property type="project" value="UniProtKB-ARBA"/>
</dbReference>
<keyword evidence="2" id="KW-0808">Transferase</keyword>
<keyword evidence="5" id="KW-0067">ATP-binding</keyword>
<dbReference type="Pfam" id="PF07714">
    <property type="entry name" value="PK_Tyr_Ser-Thr"/>
    <property type="match status" value="1"/>
</dbReference>
<evidence type="ECO:0000256" key="8">
    <source>
        <dbReference type="ARBA" id="ARBA00051243"/>
    </source>
</evidence>
<dbReference type="FunFam" id="1.10.510.10:FF:001512">
    <property type="entry name" value="Receptor tyrosine-protein kinase erbB-2"/>
    <property type="match status" value="1"/>
</dbReference>
<feature type="domain" description="Protein kinase" evidence="11">
    <location>
        <begin position="615"/>
        <end position="937"/>
    </location>
</feature>
<protein>
    <submittedName>
        <fullName evidence="12">Vascular endothelial growth factor receptor 1</fullName>
    </submittedName>
</protein>
<evidence type="ECO:0000256" key="3">
    <source>
        <dbReference type="ARBA" id="ARBA00022741"/>
    </source>
</evidence>
<dbReference type="Proteomes" id="UP000094527">
    <property type="component" value="Unassembled WGS sequence"/>
</dbReference>
<evidence type="ECO:0000256" key="1">
    <source>
        <dbReference type="ARBA" id="ARBA00004308"/>
    </source>
</evidence>
<dbReference type="STRING" id="48709.A0A1D2MR40"/>
<evidence type="ECO:0000256" key="7">
    <source>
        <dbReference type="ARBA" id="ARBA00023137"/>
    </source>
</evidence>
<feature type="transmembrane region" description="Helical" evidence="9">
    <location>
        <begin position="541"/>
        <end position="562"/>
    </location>
</feature>
<dbReference type="InterPro" id="IPR050122">
    <property type="entry name" value="RTK"/>
</dbReference>
<dbReference type="GO" id="GO:0005886">
    <property type="term" value="C:plasma membrane"/>
    <property type="evidence" value="ECO:0007669"/>
    <property type="project" value="TreeGrafter"/>
</dbReference>
<comment type="caution">
    <text evidence="12">The sequence shown here is derived from an EMBL/GenBank/DDBJ whole genome shotgun (WGS) entry which is preliminary data.</text>
</comment>
<evidence type="ECO:0000256" key="9">
    <source>
        <dbReference type="SAM" id="Phobius"/>
    </source>
</evidence>
<reference evidence="12 13" key="1">
    <citation type="journal article" date="2016" name="Genome Biol. Evol.">
        <title>Gene Family Evolution Reflects Adaptation to Soil Environmental Stressors in the Genome of the Collembolan Orchesella cincta.</title>
        <authorList>
            <person name="Faddeeva-Vakhrusheva A."/>
            <person name="Derks M.F."/>
            <person name="Anvar S.Y."/>
            <person name="Agamennone V."/>
            <person name="Suring W."/>
            <person name="Smit S."/>
            <person name="van Straalen N.M."/>
            <person name="Roelofs D."/>
        </authorList>
    </citation>
    <scope>NUCLEOTIDE SEQUENCE [LARGE SCALE GENOMIC DNA]</scope>
    <source>
        <tissue evidence="12">Mixed pool</tissue>
    </source>
</reference>
<dbReference type="InterPro" id="IPR000719">
    <property type="entry name" value="Prot_kinase_dom"/>
</dbReference>
<dbReference type="GO" id="GO:0012505">
    <property type="term" value="C:endomembrane system"/>
    <property type="evidence" value="ECO:0007669"/>
    <property type="project" value="UniProtKB-SubCell"/>
</dbReference>
<dbReference type="AlphaFoldDB" id="A0A1D2MR40"/>
<dbReference type="InterPro" id="IPR001245">
    <property type="entry name" value="Ser-Thr/Tyr_kinase_cat_dom"/>
</dbReference>
<dbReference type="GO" id="GO:0043235">
    <property type="term" value="C:receptor complex"/>
    <property type="evidence" value="ECO:0007669"/>
    <property type="project" value="TreeGrafter"/>
</dbReference>
<dbReference type="InterPro" id="IPR017853">
    <property type="entry name" value="GH"/>
</dbReference>
<dbReference type="GO" id="GO:0005524">
    <property type="term" value="F:ATP binding"/>
    <property type="evidence" value="ECO:0007669"/>
    <property type="project" value="UniProtKB-KW"/>
</dbReference>
<keyword evidence="12" id="KW-0675">Receptor</keyword>
<evidence type="ECO:0000313" key="12">
    <source>
        <dbReference type="EMBL" id="ODM95569.1"/>
    </source>
</evidence>
<feature type="signal peptide" evidence="10">
    <location>
        <begin position="1"/>
        <end position="24"/>
    </location>
</feature>
<sequence>MRFLLYGAFLNFVWIILLFHGVLTETVTTAKPSILQCGKLDVQRCTLNNGNSANNCTISTETLLLPNNLSKNDSIKSQIRLTYSNDSSVLRVTTSPHCHLTLCDDKDLMGYCAHFSSATEKNHSEFLDILQSNTIEVECSCNTDAEDTKDENDDEHFDKNYVGVVYSPYDKYWENGPNGTKRRISWQDYTQDEISQSLRTIAKKFSYVSTFGIGTRPNTTEWYEGDMMAFVPKIAAEINLQLGYPALRLSVGIFRKDDVNLEWNSKELLNAVAAAKFANEIFTGSVWGITVTSQYATDAVKAHDVIEMINQVRNLNEENDLKLKIGIRLDTCSEFVAEKRPEDDAGGHTYFPVEGYSTPLTRFQSSLHEIAKISDYILCITFPPPKYAQLPTSSILEIMQKEFLNLKLELRKVNPKLKLIIETGVPSEGIGNGFKNSLSNLRQYWHNMAKFAKKEHLMFHMFEATDQPWKNIQDNVSPRFDLNGPNGTDAHFGWWRRLNNSYPPAYIEKVLEDKHTPVDSLQNVTDEMDQVFGNIAPVARILIGVVFGFVSLILGCLGCLWWKLRKARKEVISHAYVQQFHRGGEQFTSEEVDYAVALRMPYDRKYELAKGSFDIDKTKVMGSGQSGVVLKGTMTGYPYPVAFKCTTSSSTVVDIKNIMTEIKILCYIGEHDNVVCILGAYTRKIQRGTLYPFSCTHSKCESSLESFLRQVSFSEMKKGHFATDNVNSRELDNFCATNPGYVTAAPAPVSGYVCATQIEMMETQPNAHLNFKGIDFATLLQWSYQIASAMEFVSAKNVVHADLAARNVLLASMHKVKISDFGLSRKQYQEMSVTHDKDTPLPWRWMAPESLKNLVFSTETDVWGWAVTIWEICSLAEVPYHGITYNMDFVRQLEKGIRLPQAKYATPQLHELLLRCWSISPANRPNFTELMRFFETLTEFKNFNTSR</sequence>
<dbReference type="Gene3D" id="3.30.200.20">
    <property type="entry name" value="Phosphorylase Kinase, domain 1"/>
    <property type="match status" value="1"/>
</dbReference>
<dbReference type="InterPro" id="IPR008266">
    <property type="entry name" value="Tyr_kinase_AS"/>
</dbReference>
<evidence type="ECO:0000256" key="2">
    <source>
        <dbReference type="ARBA" id="ARBA00022679"/>
    </source>
</evidence>
<dbReference type="CDD" id="cd00192">
    <property type="entry name" value="PTKc"/>
    <property type="match status" value="1"/>
</dbReference>
<name>A0A1D2MR40_ORCCI</name>
<accession>A0A1D2MR40</accession>
<dbReference type="PROSITE" id="PS50011">
    <property type="entry name" value="PROTEIN_KINASE_DOM"/>
    <property type="match status" value="1"/>
</dbReference>
<keyword evidence="4" id="KW-0418">Kinase</keyword>
<dbReference type="SUPFAM" id="SSF56112">
    <property type="entry name" value="Protein kinase-like (PK-like)"/>
    <property type="match status" value="1"/>
</dbReference>
<dbReference type="Gene3D" id="1.10.510.10">
    <property type="entry name" value="Transferase(Phosphotransferase) domain 1"/>
    <property type="match status" value="1"/>
</dbReference>
<keyword evidence="13" id="KW-1185">Reference proteome</keyword>
<dbReference type="SUPFAM" id="SSF51445">
    <property type="entry name" value="(Trans)glycosidases"/>
    <property type="match status" value="1"/>
</dbReference>
<evidence type="ECO:0000256" key="10">
    <source>
        <dbReference type="SAM" id="SignalP"/>
    </source>
</evidence>